<name>A0A0F7L3P3_9VIRU</name>
<evidence type="ECO:0000313" key="1">
    <source>
        <dbReference type="EMBL" id="AKH46087.1"/>
    </source>
</evidence>
<protein>
    <submittedName>
        <fullName evidence="1">Uncharacterized protein</fullName>
    </submittedName>
</protein>
<sequence>MSSCPGNGQRICFFSVCPSDRHCAKTAARSARTFGFFPEIPHRITIVPSSRVSRFAFFGIKAGVFCGGCSGFWRNARQFTKSPFCISGLCPEGK</sequence>
<reference evidence="1" key="2">
    <citation type="submission" date="2015-03" db="EMBL/GenBank/DDBJ databases">
        <authorList>
            <person name="Chow C.-E.T."/>
            <person name="Winget D.M."/>
            <person name="White R.A.III."/>
            <person name="Hallam S.J."/>
            <person name="Suttle C.A."/>
        </authorList>
    </citation>
    <scope>NUCLEOTIDE SEQUENCE</scope>
    <source>
        <strain evidence="1">Anoxic3_4</strain>
    </source>
</reference>
<reference evidence="1" key="1">
    <citation type="journal article" date="2015" name="Front. Microbiol.">
        <title>Combining genomic sequencing methods to explore viral diversity and reveal potential virus-host interactions.</title>
        <authorList>
            <person name="Chow C.E."/>
            <person name="Winget D.M."/>
            <person name="White R.A.III."/>
            <person name="Hallam S.J."/>
            <person name="Suttle C.A."/>
        </authorList>
    </citation>
    <scope>NUCLEOTIDE SEQUENCE</scope>
    <source>
        <strain evidence="1">Anoxic3_4</strain>
    </source>
</reference>
<accession>A0A0F7L3P3</accession>
<dbReference type="EMBL" id="KR029579">
    <property type="protein sequence ID" value="AKH46087.1"/>
    <property type="molecule type" value="Genomic_DNA"/>
</dbReference>
<proteinExistence type="predicted"/>
<organism evidence="1">
    <name type="scientific">uncultured marine virus</name>
    <dbReference type="NCBI Taxonomy" id="186617"/>
    <lineage>
        <taxon>Viruses</taxon>
        <taxon>environmental samples</taxon>
    </lineage>
</organism>